<sequence length="58" mass="6570">MHLQTVPSGNKTTSPHRPDIFNGGAIIDENGNEVPITEEMLQKAFKRLEKAWVLPRKK</sequence>
<organism evidence="2 3">
    <name type="scientific">Zooshikella harenae</name>
    <dbReference type="NCBI Taxonomy" id="2827238"/>
    <lineage>
        <taxon>Bacteria</taxon>
        <taxon>Pseudomonadati</taxon>
        <taxon>Pseudomonadota</taxon>
        <taxon>Gammaproteobacteria</taxon>
        <taxon>Oceanospirillales</taxon>
        <taxon>Zooshikellaceae</taxon>
        <taxon>Zooshikella</taxon>
    </lineage>
</organism>
<feature type="compositionally biased region" description="Polar residues" evidence="1">
    <location>
        <begin position="1"/>
        <end position="15"/>
    </location>
</feature>
<evidence type="ECO:0000313" key="2">
    <source>
        <dbReference type="EMBL" id="MBU2712193.1"/>
    </source>
</evidence>
<dbReference type="Proteomes" id="UP000690515">
    <property type="component" value="Unassembled WGS sequence"/>
</dbReference>
<gene>
    <name evidence="2" type="ORF">KCG35_14095</name>
</gene>
<reference evidence="2 3" key="1">
    <citation type="submission" date="2021-04" db="EMBL/GenBank/DDBJ databases">
        <authorList>
            <person name="Pira H."/>
            <person name="Risdian C."/>
            <person name="Wink J."/>
        </authorList>
    </citation>
    <scope>NUCLEOTIDE SEQUENCE [LARGE SCALE GENOMIC DNA]</scope>
    <source>
        <strain evidence="2 3">WH53</strain>
    </source>
</reference>
<evidence type="ECO:0000313" key="3">
    <source>
        <dbReference type="Proteomes" id="UP000690515"/>
    </source>
</evidence>
<comment type="caution">
    <text evidence="2">The sequence shown here is derived from an EMBL/GenBank/DDBJ whole genome shotgun (WGS) entry which is preliminary data.</text>
</comment>
<dbReference type="RefSeq" id="WP_215820422.1">
    <property type="nucleotide sequence ID" value="NZ_JAGSOY010000032.1"/>
</dbReference>
<keyword evidence="3" id="KW-1185">Reference proteome</keyword>
<protein>
    <submittedName>
        <fullName evidence="2">Uncharacterized protein</fullName>
    </submittedName>
</protein>
<proteinExistence type="predicted"/>
<name>A0ABS5ZDQ1_9GAMM</name>
<feature type="region of interest" description="Disordered" evidence="1">
    <location>
        <begin position="1"/>
        <end position="25"/>
    </location>
</feature>
<dbReference type="NCBIfam" id="NF045613">
    <property type="entry name" value="PA1571_fam"/>
    <property type="match status" value="1"/>
</dbReference>
<evidence type="ECO:0000256" key="1">
    <source>
        <dbReference type="SAM" id="MobiDB-lite"/>
    </source>
</evidence>
<dbReference type="EMBL" id="JAGSOY010000032">
    <property type="protein sequence ID" value="MBU2712193.1"/>
    <property type="molecule type" value="Genomic_DNA"/>
</dbReference>
<dbReference type="InterPro" id="IPR054635">
    <property type="entry name" value="PA1571-like"/>
</dbReference>
<accession>A0ABS5ZDQ1</accession>